<dbReference type="PANTHER" id="PTHR11505">
    <property type="entry name" value="L1 TRANSPOSABLE ELEMENT-RELATED"/>
    <property type="match status" value="1"/>
</dbReference>
<evidence type="ECO:0008006" key="7">
    <source>
        <dbReference type="Google" id="ProtNLM"/>
    </source>
</evidence>
<keyword evidence="6" id="KW-1185">Reference proteome</keyword>
<evidence type="ECO:0000259" key="3">
    <source>
        <dbReference type="Pfam" id="PF02994"/>
    </source>
</evidence>
<dbReference type="EMBL" id="JABWUV010000005">
    <property type="protein sequence ID" value="KAF6355212.1"/>
    <property type="molecule type" value="Genomic_DNA"/>
</dbReference>
<organism evidence="5 6">
    <name type="scientific">Myotis myotis</name>
    <name type="common">Greater mouse-eared bat</name>
    <name type="synonym">Vespertilio myotis</name>
    <dbReference type="NCBI Taxonomy" id="51298"/>
    <lineage>
        <taxon>Eukaryota</taxon>
        <taxon>Metazoa</taxon>
        <taxon>Chordata</taxon>
        <taxon>Craniata</taxon>
        <taxon>Vertebrata</taxon>
        <taxon>Euteleostomi</taxon>
        <taxon>Mammalia</taxon>
        <taxon>Eutheria</taxon>
        <taxon>Laurasiatheria</taxon>
        <taxon>Chiroptera</taxon>
        <taxon>Yangochiroptera</taxon>
        <taxon>Vespertilionidae</taxon>
        <taxon>Myotis</taxon>
    </lineage>
</organism>
<dbReference type="InterPro" id="IPR042566">
    <property type="entry name" value="L1_C"/>
</dbReference>
<sequence>MKQSNIYIIGVPEPQEEVQGLEKPFEEIMTEHFPDLGEKNVTQAQRVPNKMNSKRSTPRHVVITMANINDKARILKAARDRELPTQDLPLEYQTHQARRKWNEVYKVMQSKGMNPRILYPARLSLKK</sequence>
<feature type="region of interest" description="Disordered" evidence="2">
    <location>
        <begin position="36"/>
        <end position="58"/>
    </location>
</feature>
<evidence type="ECO:0000313" key="5">
    <source>
        <dbReference type="EMBL" id="KAF6355212.1"/>
    </source>
</evidence>
<gene>
    <name evidence="5" type="ORF">mMyoMyo1_011401</name>
</gene>
<feature type="compositionally biased region" description="Polar residues" evidence="2">
    <location>
        <begin position="40"/>
        <end position="51"/>
    </location>
</feature>
<proteinExistence type="inferred from homology"/>
<comment type="caution">
    <text evidence="5">The sequence shown here is derived from an EMBL/GenBank/DDBJ whole genome shotgun (WGS) entry which is preliminary data.</text>
</comment>
<feature type="domain" description="L1 transposable element RRM" evidence="3">
    <location>
        <begin position="4"/>
        <end position="81"/>
    </location>
</feature>
<dbReference type="Proteomes" id="UP000527355">
    <property type="component" value="Unassembled WGS sequence"/>
</dbReference>
<feature type="domain" description="L1 transposable element dsRBD-like" evidence="4">
    <location>
        <begin position="94"/>
        <end position="125"/>
    </location>
</feature>
<dbReference type="Pfam" id="PF17490">
    <property type="entry name" value="Tnp_22_dsRBD"/>
    <property type="match status" value="1"/>
</dbReference>
<protein>
    <recommendedName>
        <fullName evidence="7">L1 transposable element RRM domain-containing protein</fullName>
    </recommendedName>
</protein>
<accession>A0A7J7XZP8</accession>
<name>A0A7J7XZP8_MYOMY</name>
<evidence type="ECO:0000259" key="4">
    <source>
        <dbReference type="Pfam" id="PF17490"/>
    </source>
</evidence>
<dbReference type="FunFam" id="3.30.70.1820:FF:000002">
    <property type="entry name" value="LINE-1 retrotransposable element ORF1 protein"/>
    <property type="match status" value="1"/>
</dbReference>
<dbReference type="Gene3D" id="3.30.250.20">
    <property type="entry name" value="L1 transposable element, C-terminal domain"/>
    <property type="match status" value="1"/>
</dbReference>
<dbReference type="Gene3D" id="3.30.70.1820">
    <property type="entry name" value="L1 transposable element, RRM domain"/>
    <property type="match status" value="1"/>
</dbReference>
<evidence type="ECO:0000313" key="6">
    <source>
        <dbReference type="Proteomes" id="UP000527355"/>
    </source>
</evidence>
<dbReference type="Pfam" id="PF02994">
    <property type="entry name" value="Transposase_22"/>
    <property type="match status" value="1"/>
</dbReference>
<comment type="similarity">
    <text evidence="1">Belongs to the transposase 22 family.</text>
</comment>
<evidence type="ECO:0000256" key="1">
    <source>
        <dbReference type="ARBA" id="ARBA00061640"/>
    </source>
</evidence>
<reference evidence="5 6" key="1">
    <citation type="journal article" date="2020" name="Nature">
        <title>Six reference-quality genomes reveal evolution of bat adaptations.</title>
        <authorList>
            <person name="Jebb D."/>
            <person name="Huang Z."/>
            <person name="Pippel M."/>
            <person name="Hughes G.M."/>
            <person name="Lavrichenko K."/>
            <person name="Devanna P."/>
            <person name="Winkler S."/>
            <person name="Jermiin L.S."/>
            <person name="Skirmuntt E.C."/>
            <person name="Katzourakis A."/>
            <person name="Burkitt-Gray L."/>
            <person name="Ray D.A."/>
            <person name="Sullivan K.A.M."/>
            <person name="Roscito J.G."/>
            <person name="Kirilenko B.M."/>
            <person name="Davalos L.M."/>
            <person name="Corthals A.P."/>
            <person name="Power M.L."/>
            <person name="Jones G."/>
            <person name="Ransome R.D."/>
            <person name="Dechmann D.K.N."/>
            <person name="Locatelli A.G."/>
            <person name="Puechmaille S.J."/>
            <person name="Fedrigo O."/>
            <person name="Jarvis E.D."/>
            <person name="Hiller M."/>
            <person name="Vernes S.C."/>
            <person name="Myers E.W."/>
            <person name="Teeling E.C."/>
        </authorList>
    </citation>
    <scope>NUCLEOTIDE SEQUENCE [LARGE SCALE GENOMIC DNA]</scope>
    <source>
        <strain evidence="5">MMyoMyo1</strain>
        <tissue evidence="5">Flight muscle</tissue>
    </source>
</reference>
<dbReference type="InterPro" id="IPR004244">
    <property type="entry name" value="Transposase_22"/>
</dbReference>
<dbReference type="InterPro" id="IPR035300">
    <property type="entry name" value="L1_dsRBD"/>
</dbReference>
<evidence type="ECO:0000256" key="2">
    <source>
        <dbReference type="SAM" id="MobiDB-lite"/>
    </source>
</evidence>
<dbReference type="InterPro" id="IPR043636">
    <property type="entry name" value="L1_RRM_dom"/>
</dbReference>
<dbReference type="AlphaFoldDB" id="A0A7J7XZP8"/>